<comment type="caution">
    <text evidence="2">The sequence shown here is derived from an EMBL/GenBank/DDBJ whole genome shotgun (WGS) entry which is preliminary data.</text>
</comment>
<evidence type="ECO:0000313" key="3">
    <source>
        <dbReference type="Proteomes" id="UP001139646"/>
    </source>
</evidence>
<gene>
    <name evidence="2" type="ORF">L3081_01255</name>
</gene>
<dbReference type="Proteomes" id="UP001139646">
    <property type="component" value="Unassembled WGS sequence"/>
</dbReference>
<protein>
    <submittedName>
        <fullName evidence="2">Uncharacterized protein</fullName>
    </submittedName>
</protein>
<accession>A0ABS9WYK4</accession>
<feature type="compositionally biased region" description="Polar residues" evidence="1">
    <location>
        <begin position="19"/>
        <end position="34"/>
    </location>
</feature>
<name>A0ABS9WYK4_9GAMM</name>
<feature type="region of interest" description="Disordered" evidence="1">
    <location>
        <begin position="1"/>
        <end position="57"/>
    </location>
</feature>
<sequence length="57" mass="6202">MTESKTPLTSEKMSEPTPEVSSTSKATLKQTTQKNDTKAVGAKPSKYKTKTTKQIAQ</sequence>
<proteinExistence type="predicted"/>
<organism evidence="2 3">
    <name type="scientific">Colwellia maritima</name>
    <dbReference type="NCBI Taxonomy" id="2912588"/>
    <lineage>
        <taxon>Bacteria</taxon>
        <taxon>Pseudomonadati</taxon>
        <taxon>Pseudomonadota</taxon>
        <taxon>Gammaproteobacteria</taxon>
        <taxon>Alteromonadales</taxon>
        <taxon>Colwelliaceae</taxon>
        <taxon>Colwellia</taxon>
    </lineage>
</organism>
<evidence type="ECO:0000313" key="2">
    <source>
        <dbReference type="EMBL" id="MCI2282281.1"/>
    </source>
</evidence>
<evidence type="ECO:0000256" key="1">
    <source>
        <dbReference type="SAM" id="MobiDB-lite"/>
    </source>
</evidence>
<dbReference type="RefSeq" id="WP_242282882.1">
    <property type="nucleotide sequence ID" value="NZ_JAKKSL010000001.1"/>
</dbReference>
<keyword evidence="3" id="KW-1185">Reference proteome</keyword>
<reference evidence="2" key="1">
    <citation type="submission" date="2022-01" db="EMBL/GenBank/DDBJ databases">
        <title>Colwellia maritima, isolated from seawater.</title>
        <authorList>
            <person name="Kristyanto S."/>
            <person name="Jung J."/>
            <person name="Jeon C.O."/>
        </authorList>
    </citation>
    <scope>NUCLEOTIDE SEQUENCE</scope>
    <source>
        <strain evidence="2">MSW7</strain>
    </source>
</reference>
<feature type="compositionally biased region" description="Polar residues" evidence="1">
    <location>
        <begin position="1"/>
        <end position="11"/>
    </location>
</feature>
<dbReference type="EMBL" id="JAKKSL010000001">
    <property type="protein sequence ID" value="MCI2282281.1"/>
    <property type="molecule type" value="Genomic_DNA"/>
</dbReference>